<dbReference type="InterPro" id="IPR008972">
    <property type="entry name" value="Cupredoxin"/>
</dbReference>
<gene>
    <name evidence="3" type="ORF">MKZ38_007203</name>
</gene>
<dbReference type="Gene3D" id="2.60.40.420">
    <property type="entry name" value="Cupredoxins - blue copper proteins"/>
    <property type="match status" value="1"/>
</dbReference>
<feature type="signal peptide" evidence="2">
    <location>
        <begin position="1"/>
        <end position="19"/>
    </location>
</feature>
<evidence type="ECO:0000313" key="3">
    <source>
        <dbReference type="EMBL" id="KAJ2894806.1"/>
    </source>
</evidence>
<evidence type="ECO:0000256" key="1">
    <source>
        <dbReference type="SAM" id="MobiDB-lite"/>
    </source>
</evidence>
<proteinExistence type="predicted"/>
<accession>A0AAD5RIQ4</accession>
<dbReference type="SUPFAM" id="SSF49503">
    <property type="entry name" value="Cupredoxins"/>
    <property type="match status" value="1"/>
</dbReference>
<protein>
    <submittedName>
        <fullName evidence="3">Extracellular serine-rich protein</fullName>
    </submittedName>
</protein>
<evidence type="ECO:0000256" key="2">
    <source>
        <dbReference type="SAM" id="SignalP"/>
    </source>
</evidence>
<organism evidence="3 4">
    <name type="scientific">Zalerion maritima</name>
    <dbReference type="NCBI Taxonomy" id="339359"/>
    <lineage>
        <taxon>Eukaryota</taxon>
        <taxon>Fungi</taxon>
        <taxon>Dikarya</taxon>
        <taxon>Ascomycota</taxon>
        <taxon>Pezizomycotina</taxon>
        <taxon>Sordariomycetes</taxon>
        <taxon>Lulworthiomycetidae</taxon>
        <taxon>Lulworthiales</taxon>
        <taxon>Lulworthiaceae</taxon>
        <taxon>Zalerion</taxon>
    </lineage>
</organism>
<keyword evidence="2" id="KW-0732">Signal</keyword>
<dbReference type="EMBL" id="JAKWBI020000455">
    <property type="protein sequence ID" value="KAJ2894806.1"/>
    <property type="molecule type" value="Genomic_DNA"/>
</dbReference>
<dbReference type="InterPro" id="IPR052953">
    <property type="entry name" value="Ser-rich/MCO-related"/>
</dbReference>
<feature type="region of interest" description="Disordered" evidence="1">
    <location>
        <begin position="139"/>
        <end position="169"/>
    </location>
</feature>
<dbReference type="CDD" id="cd00920">
    <property type="entry name" value="Cupredoxin"/>
    <property type="match status" value="1"/>
</dbReference>
<name>A0AAD5RIQ4_9PEZI</name>
<reference evidence="3" key="1">
    <citation type="submission" date="2022-07" db="EMBL/GenBank/DDBJ databases">
        <title>Draft genome sequence of Zalerion maritima ATCC 34329, a (micro)plastics degrading marine fungus.</title>
        <authorList>
            <person name="Paco A."/>
            <person name="Goncalves M.F.M."/>
            <person name="Rocha-Santos T.A.P."/>
            <person name="Alves A."/>
        </authorList>
    </citation>
    <scope>NUCLEOTIDE SEQUENCE</scope>
    <source>
        <strain evidence="3">ATCC 34329</strain>
    </source>
</reference>
<keyword evidence="4" id="KW-1185">Reference proteome</keyword>
<evidence type="ECO:0000313" key="4">
    <source>
        <dbReference type="Proteomes" id="UP001201980"/>
    </source>
</evidence>
<dbReference type="AlphaFoldDB" id="A0AAD5RIQ4"/>
<sequence>MPSVRSVILAAASAGVAMAETIIVKVGQEGTTFDPQMVTAAAGDIVEFQFWPQNHSVVAGDMDKGCTPLADDGFFSGFMPVDEGKGETAFQVEINGTAPWVFYCSQAKHCQNGMYGMINGNDTALEAYMSLATDASANESPDSTDAFGGSVVTASETDSSDNSTDTEEGGAGVVAASMGMSFAAFAAAVLLS</sequence>
<dbReference type="PANTHER" id="PTHR34883">
    <property type="entry name" value="SERINE-RICH PROTEIN, PUTATIVE-RELATED-RELATED"/>
    <property type="match status" value="1"/>
</dbReference>
<feature type="chain" id="PRO_5042225870" evidence="2">
    <location>
        <begin position="20"/>
        <end position="192"/>
    </location>
</feature>
<comment type="caution">
    <text evidence="3">The sequence shown here is derived from an EMBL/GenBank/DDBJ whole genome shotgun (WGS) entry which is preliminary data.</text>
</comment>
<dbReference type="PANTHER" id="PTHR34883:SF15">
    <property type="entry name" value="EXTRACELLULAR SERINE-RICH PROTEIN"/>
    <property type="match status" value="1"/>
</dbReference>
<dbReference type="Proteomes" id="UP001201980">
    <property type="component" value="Unassembled WGS sequence"/>
</dbReference>